<name>A0A941IIA3_9ACTN</name>
<dbReference type="Pfam" id="PF06439">
    <property type="entry name" value="3keto-disac_hyd"/>
    <property type="match status" value="1"/>
</dbReference>
<dbReference type="PANTHER" id="PTHR34987:SF4">
    <property type="entry name" value="ALPHA-L-RHAMNOSIDASE C-TERMINAL DOMAIN-CONTAINING PROTEIN"/>
    <property type="match status" value="1"/>
</dbReference>
<evidence type="ECO:0000256" key="1">
    <source>
        <dbReference type="SAM" id="SignalP"/>
    </source>
</evidence>
<dbReference type="SUPFAM" id="SSF48208">
    <property type="entry name" value="Six-hairpin glycosidases"/>
    <property type="match status" value="1"/>
</dbReference>
<proteinExistence type="predicted"/>
<feature type="domain" description="3-keto-alpha-glucoside-1,2-lyase/3-keto-2-hydroxy-glucal hydratase" evidence="2">
    <location>
        <begin position="211"/>
        <end position="400"/>
    </location>
</feature>
<dbReference type="RefSeq" id="WP_212517089.1">
    <property type="nucleotide sequence ID" value="NZ_JAGSOH010000010.1"/>
</dbReference>
<accession>A0A941IIA3</accession>
<protein>
    <submittedName>
        <fullName evidence="5">DUF1080 domain-containing protein</fullName>
    </submittedName>
</protein>
<feature type="signal peptide" evidence="1">
    <location>
        <begin position="1"/>
        <end position="35"/>
    </location>
</feature>
<dbReference type="AlphaFoldDB" id="A0A941IIA3"/>
<gene>
    <name evidence="5" type="ORF">KDK95_06460</name>
</gene>
<dbReference type="Gene3D" id="1.50.10.10">
    <property type="match status" value="1"/>
</dbReference>
<dbReference type="GO" id="GO:0005975">
    <property type="term" value="P:carbohydrate metabolic process"/>
    <property type="evidence" value="ECO:0007669"/>
    <property type="project" value="InterPro"/>
</dbReference>
<dbReference type="Pfam" id="PF17390">
    <property type="entry name" value="Bac_rhamnosid_C"/>
    <property type="match status" value="1"/>
</dbReference>
<keyword evidence="1" id="KW-0732">Signal</keyword>
<organism evidence="5 6">
    <name type="scientific">Actinospica acidithermotolerans</name>
    <dbReference type="NCBI Taxonomy" id="2828514"/>
    <lineage>
        <taxon>Bacteria</taxon>
        <taxon>Bacillati</taxon>
        <taxon>Actinomycetota</taxon>
        <taxon>Actinomycetes</taxon>
        <taxon>Catenulisporales</taxon>
        <taxon>Actinospicaceae</taxon>
        <taxon>Actinospica</taxon>
    </lineage>
</organism>
<evidence type="ECO:0000259" key="2">
    <source>
        <dbReference type="Pfam" id="PF06439"/>
    </source>
</evidence>
<feature type="chain" id="PRO_5037720912" evidence="1">
    <location>
        <begin position="36"/>
        <end position="1018"/>
    </location>
</feature>
<dbReference type="SUPFAM" id="SSF49899">
    <property type="entry name" value="Concanavalin A-like lectins/glucanases"/>
    <property type="match status" value="1"/>
</dbReference>
<feature type="domain" description="Alpha-L-rhamnosidase six-hairpin glycosidase" evidence="3">
    <location>
        <begin position="436"/>
        <end position="755"/>
    </location>
</feature>
<dbReference type="InterPro" id="IPR035398">
    <property type="entry name" value="Bac_rhamnosid_C"/>
</dbReference>
<dbReference type="Proteomes" id="UP000676325">
    <property type="component" value="Unassembled WGS sequence"/>
</dbReference>
<evidence type="ECO:0000259" key="3">
    <source>
        <dbReference type="Pfam" id="PF17389"/>
    </source>
</evidence>
<dbReference type="InterPro" id="IPR010496">
    <property type="entry name" value="AL/BT2_dom"/>
</dbReference>
<comment type="caution">
    <text evidence="5">The sequence shown here is derived from an EMBL/GenBank/DDBJ whole genome shotgun (WGS) entry which is preliminary data.</text>
</comment>
<dbReference type="EMBL" id="JAGSOH010000010">
    <property type="protein sequence ID" value="MBR7825943.1"/>
    <property type="molecule type" value="Genomic_DNA"/>
</dbReference>
<reference evidence="5" key="1">
    <citation type="submission" date="2021-04" db="EMBL/GenBank/DDBJ databases">
        <title>Genome based classification of Actinospica acidithermotolerans sp. nov., an actinobacterium isolated from an Indonesian hot spring.</title>
        <authorList>
            <person name="Kusuma A.B."/>
            <person name="Putra K.E."/>
            <person name="Nafisah S."/>
            <person name="Loh J."/>
            <person name="Nouioui I."/>
            <person name="Goodfellow M."/>
        </authorList>
    </citation>
    <scope>NUCLEOTIDE SEQUENCE</scope>
    <source>
        <strain evidence="5">MGRD01-02</strain>
    </source>
</reference>
<dbReference type="InterPro" id="IPR012341">
    <property type="entry name" value="6hp_glycosidase-like_sf"/>
</dbReference>
<dbReference type="InterPro" id="IPR013320">
    <property type="entry name" value="ConA-like_dom_sf"/>
</dbReference>
<dbReference type="Gene3D" id="2.60.120.560">
    <property type="entry name" value="Exo-inulinase, domain 1"/>
    <property type="match status" value="1"/>
</dbReference>
<dbReference type="InterPro" id="IPR035396">
    <property type="entry name" value="Bac_rhamnosid6H"/>
</dbReference>
<evidence type="ECO:0000313" key="5">
    <source>
        <dbReference type="EMBL" id="MBR7825943.1"/>
    </source>
</evidence>
<evidence type="ECO:0000313" key="6">
    <source>
        <dbReference type="Proteomes" id="UP000676325"/>
    </source>
</evidence>
<evidence type="ECO:0000259" key="4">
    <source>
        <dbReference type="Pfam" id="PF17390"/>
    </source>
</evidence>
<dbReference type="PANTHER" id="PTHR34987">
    <property type="entry name" value="C, PUTATIVE (AFU_ORTHOLOGUE AFUA_3G02880)-RELATED"/>
    <property type="match status" value="1"/>
</dbReference>
<dbReference type="InterPro" id="IPR008928">
    <property type="entry name" value="6-hairpin_glycosidase_sf"/>
</dbReference>
<dbReference type="Gene3D" id="2.60.420.10">
    <property type="entry name" value="Maltose phosphorylase, domain 3"/>
    <property type="match status" value="1"/>
</dbReference>
<sequence length="1018" mass="104677">MTFCLRTARRGRGTAVVLGAAMLGIFATSAPQASAATPVVGVISAGTPWPTTPQWQSLDETPGSSSVCPVSVVSTSGSVSGASGLLCGGAGGTTLTRTSGGATPTIVLDYGKEVGGVPYFDVSAESGSPTLQAAYSESRTYISATGEPQAPWAEGDSHRYDDYAVTGAGAIVNQYEQGGERYEEITLTSAGSVTLSSVGIDYTADRTQASSLSGWFDSSNSEFNSIWYDSEYTDQLDSVPAKSLPSVWTVAGGALQAVPDNVGGDDIGLVSGGSSWGDYTTSFEAKVVANQAGWLVRSQDSNDGYVFILDDSTDTAGTVNTLQELYLHNGSYTSVGSVKLPSALTAGTWHAVSTTVAGSTLTVSLDGKRLASLPESAYATGSVGFREGPGEEADFRDLTVTGSGGASLFSDSLGSSSALSEFSPLPGVNSYASILDGARRDRSIWSGDMNVEIPTLFYSTDDSEYAKYSLEALGSYQLSSGFVTGALAPQRSLGTYTATGTTGYYSASYSIYWVLDLADYFRYSGDVSFIDQELPVLEKELAWNATQVDSRGLITTTSSDDADWDFYDAGKLGEVTEYNMLYYKALLDGATMAAAAGASSQAATYTSEAAALKTAINAHLYNSGTGLYYLSNQDTGTVAQDANSLAVLYGVAPASDDSKILAMLKSDLWTTSYGPKPFSGSSYADIVSTYITGYELEARLAQNDTSDAETLLNQVWGHIISPSSFQTGTMWENINGATGLPGRGSSTSLAHGWSAGPVSALSGYVLGVQPATAGYATWTVKPNPGDVSWSEGSVPTPHGAISVDWAGKSGVGQFSMRVSAPSGTSGTIAVPTYGASNPVVEVNGRTVWSGGTFTAAAGIAGAYASGGYVYLTGVQPGTYTIGSNPGNYGAPAGYTSCAAEGATCTVSGTESVAYGANGIYTYTTESSSVTCSSPGLSDADYGMTRSCYVGAVVSGPSGVSTSYCGSEASLCSFSGSKTVYFGAGGKWTSKTISGGTPCTTAVFGDPDAGVAKSCFVVS</sequence>
<dbReference type="Pfam" id="PF17389">
    <property type="entry name" value="Bac_rhamnosid6H"/>
    <property type="match status" value="1"/>
</dbReference>
<keyword evidence="6" id="KW-1185">Reference proteome</keyword>
<dbReference type="GO" id="GO:0016787">
    <property type="term" value="F:hydrolase activity"/>
    <property type="evidence" value="ECO:0007669"/>
    <property type="project" value="InterPro"/>
</dbReference>
<feature type="domain" description="Alpha-L-rhamnosidase C-terminal" evidence="4">
    <location>
        <begin position="767"/>
        <end position="834"/>
    </location>
</feature>